<feature type="transmembrane region" description="Helical" evidence="8">
    <location>
        <begin position="390"/>
        <end position="413"/>
    </location>
</feature>
<evidence type="ECO:0000256" key="5">
    <source>
        <dbReference type="ARBA" id="ARBA00022692"/>
    </source>
</evidence>
<feature type="transmembrane region" description="Helical" evidence="8">
    <location>
        <begin position="367"/>
        <end position="384"/>
    </location>
</feature>
<dbReference type="Pfam" id="PF03222">
    <property type="entry name" value="Trp_Tyr_perm"/>
    <property type="match status" value="1"/>
</dbReference>
<keyword evidence="2" id="KW-0813">Transport</keyword>
<sequence length="469" mass="50749">MAMANLCMPVRQSFAGQVRSIQATPYHHLPGRKCVGCALHHLQGRQYPLLAVSSQRQRLRQLSNILRDSGAVPSTQESSWNSKDTAAAVLVTGTAIGGGFLALPYTTAPSGFVPSFVVMLFSWALLFVQAQVATDLLVEESKGEAVSFAVAAQRRLGSKGEIVISVLFLLLMMTTLVSQYAEAGALFSTLTGMPQNLARLLLSLALAILTWKSPTTRTAAVNGLLTLGFVLASFVVFGTGLPLAHWDRLLRSDWRNYARSFPTILQLFVYLEVTPSIGSLLQLQPSRMKRAIFVGSVLLLILETAWSALGLALVPFHGGLREDPVTVLLRQGGPVASAVLGLGCFAVVTTILGTNLALRSFCRGAKLLPPSWAYSLGVLLPALAPKGAFFAAIDFAGAYPVTLLWGCALPLMALRGQNKTKRKTLLLLALFLASLVSWLCTCQRFYIYISFQQCSSLQVSYSWMTKAYL</sequence>
<feature type="transmembrane region" description="Helical" evidence="8">
    <location>
        <begin position="223"/>
        <end position="244"/>
    </location>
</feature>
<evidence type="ECO:0000313" key="9">
    <source>
        <dbReference type="EMBL" id="CAK9067188.1"/>
    </source>
</evidence>
<keyword evidence="3" id="KW-1003">Cell membrane</keyword>
<name>A0ABP0NV11_9DINO</name>
<proteinExistence type="predicted"/>
<dbReference type="Proteomes" id="UP001642484">
    <property type="component" value="Unassembled WGS sequence"/>
</dbReference>
<evidence type="ECO:0000256" key="2">
    <source>
        <dbReference type="ARBA" id="ARBA00022448"/>
    </source>
</evidence>
<reference evidence="9 10" key="1">
    <citation type="submission" date="2024-02" db="EMBL/GenBank/DDBJ databases">
        <authorList>
            <person name="Chen Y."/>
            <person name="Shah S."/>
            <person name="Dougan E. K."/>
            <person name="Thang M."/>
            <person name="Chan C."/>
        </authorList>
    </citation>
    <scope>NUCLEOTIDE SEQUENCE [LARGE SCALE GENOMIC DNA]</scope>
</reference>
<keyword evidence="7 8" id="KW-0472">Membrane</keyword>
<feature type="transmembrane region" description="Helical" evidence="8">
    <location>
        <begin position="111"/>
        <end position="128"/>
    </location>
</feature>
<feature type="transmembrane region" description="Helical" evidence="8">
    <location>
        <begin position="336"/>
        <end position="358"/>
    </location>
</feature>
<feature type="transmembrane region" description="Helical" evidence="8">
    <location>
        <begin position="425"/>
        <end position="449"/>
    </location>
</feature>
<organism evidence="9 10">
    <name type="scientific">Durusdinium trenchii</name>
    <dbReference type="NCBI Taxonomy" id="1381693"/>
    <lineage>
        <taxon>Eukaryota</taxon>
        <taxon>Sar</taxon>
        <taxon>Alveolata</taxon>
        <taxon>Dinophyceae</taxon>
        <taxon>Suessiales</taxon>
        <taxon>Symbiodiniaceae</taxon>
        <taxon>Durusdinium</taxon>
    </lineage>
</organism>
<feature type="transmembrane region" description="Helical" evidence="8">
    <location>
        <begin position="293"/>
        <end position="316"/>
    </location>
</feature>
<evidence type="ECO:0000256" key="8">
    <source>
        <dbReference type="SAM" id="Phobius"/>
    </source>
</evidence>
<evidence type="ECO:0000256" key="1">
    <source>
        <dbReference type="ARBA" id="ARBA00004429"/>
    </source>
</evidence>
<feature type="transmembrane region" description="Helical" evidence="8">
    <location>
        <begin position="86"/>
        <end position="105"/>
    </location>
</feature>
<protein>
    <submittedName>
        <fullName evidence="9">Uncharacterized protein</fullName>
    </submittedName>
</protein>
<dbReference type="InterPro" id="IPR018227">
    <property type="entry name" value="Amino_acid_transport_2"/>
</dbReference>
<keyword evidence="4" id="KW-0997">Cell inner membrane</keyword>
<keyword evidence="5 8" id="KW-0812">Transmembrane</keyword>
<keyword evidence="10" id="KW-1185">Reference proteome</keyword>
<accession>A0ABP0NV11</accession>
<evidence type="ECO:0000256" key="7">
    <source>
        <dbReference type="ARBA" id="ARBA00023136"/>
    </source>
</evidence>
<evidence type="ECO:0000256" key="6">
    <source>
        <dbReference type="ARBA" id="ARBA00022989"/>
    </source>
</evidence>
<feature type="transmembrane region" description="Helical" evidence="8">
    <location>
        <begin position="162"/>
        <end position="181"/>
    </location>
</feature>
<evidence type="ECO:0000256" key="3">
    <source>
        <dbReference type="ARBA" id="ARBA00022475"/>
    </source>
</evidence>
<feature type="transmembrane region" description="Helical" evidence="8">
    <location>
        <begin position="193"/>
        <end position="211"/>
    </location>
</feature>
<dbReference type="PANTHER" id="PTHR32195:SF26">
    <property type="entry name" value="TRYPTOPHAN OR TYROSINE TRANSPORTER PROTEIN"/>
    <property type="match status" value="1"/>
</dbReference>
<dbReference type="PANTHER" id="PTHR32195">
    <property type="entry name" value="OS07G0662800 PROTEIN"/>
    <property type="match status" value="1"/>
</dbReference>
<keyword evidence="6 8" id="KW-1133">Transmembrane helix</keyword>
<evidence type="ECO:0000313" key="10">
    <source>
        <dbReference type="Proteomes" id="UP001642484"/>
    </source>
</evidence>
<dbReference type="EMBL" id="CAXAMN010022184">
    <property type="protein sequence ID" value="CAK9067188.1"/>
    <property type="molecule type" value="Genomic_DNA"/>
</dbReference>
<gene>
    <name evidence="9" type="ORF">CCMP2556_LOCUS33014</name>
</gene>
<comment type="subcellular location">
    <subcellularLocation>
        <location evidence="1">Cell inner membrane</location>
        <topology evidence="1">Multi-pass membrane protein</topology>
    </subcellularLocation>
</comment>
<feature type="transmembrane region" description="Helical" evidence="8">
    <location>
        <begin position="264"/>
        <end position="281"/>
    </location>
</feature>
<evidence type="ECO:0000256" key="4">
    <source>
        <dbReference type="ARBA" id="ARBA00022519"/>
    </source>
</evidence>
<comment type="caution">
    <text evidence="9">The sequence shown here is derived from an EMBL/GenBank/DDBJ whole genome shotgun (WGS) entry which is preliminary data.</text>
</comment>